<dbReference type="OrthoDB" id="73465at2759"/>
<sequence length="939" mass="104123">MKIPPSFLLLSIASLTSIREIAAQCYDYTDALDLNARIPTSCKLVDKIEIPTPPTKAPAESSKFIIDYKCEIQTNQDLCARAQRSIQKVCEILTENLSLRKNINVDVSLKDLCPTDAQQSCNELGGAEFARTMELLDDDDIIREYPTALVKQFDCDQHYEFGDVDIRAVFNGGNATSLWFEGDPQITSDQIDFRRLVLKKFINALGVKTSWIEQPIFDKVSPTILTPQLTLSQENGGDFEFKGFKEYAYDKYIIFRGKELQSIHDAAKSLDEFVKEPDVKFKDQEEFIAQLVKSPQIEAVQRMANVSVNPFTLGFLPRGAKSDDDVIVLETSFNPYQNDVSMNNFDASIYADTEDFLMVSTLTSGKTLEDSMGKFLSPLGPRLISLLETLGYPTNNLPENDFKTNTEVILTKTTYVVTEIKTVSKSVVTVIEIVTGPPPQQTLPPINNNPSQEDDNNDVIDNFGQDIFNSSSFNIQNNLALMFIALETSGKPPIDSIIVDATCWEHPNPIKPFEKKISSICGLQKKTKDKLKAEVGKESQKDEVHSLAANEAFKFDFSCGVPDKALCTKAENAFKAAGEIIANVINLVTPVTVNATFTDFCKALNECDGSILGAASAARSIPLLDDDKVVRQYPQALAKQFLLDPTPQWGPFDIQAFFNAQADLFFKGDGVIKKNQFDFEYIILHELIHGLGFASAWNNYFSEQPVALTPDPNFLEMITELSQPVKFTGFEENAFDKYMVNTRVKGTPKRMTEFTNEINSFAEIGTDFPSVQALLNAFGDSKQFQTSSQLILDGQTPKTMAFQPRNASSNDLVFLETNLKPFRIGSSISHMDIKTFDSDPDFLEVFNAKPGQTLDQVLKATGGKAPIGPKLKSVLETLGYATNENPNPYRPTLPSESQVTPSPIPIGKSTNNQSSSATSLTSSFNVLSLFVIVAFTLSF</sequence>
<evidence type="ECO:0000313" key="4">
    <source>
        <dbReference type="Proteomes" id="UP000789570"/>
    </source>
</evidence>
<evidence type="ECO:0000313" key="3">
    <source>
        <dbReference type="EMBL" id="CAG8511181.1"/>
    </source>
</evidence>
<keyword evidence="2" id="KW-0732">Signal</keyword>
<feature type="signal peptide" evidence="2">
    <location>
        <begin position="1"/>
        <end position="23"/>
    </location>
</feature>
<feature type="chain" id="PRO_5040215607" evidence="2">
    <location>
        <begin position="24"/>
        <end position="939"/>
    </location>
</feature>
<gene>
    <name evidence="3" type="ORF">FCALED_LOCUS4207</name>
</gene>
<keyword evidence="4" id="KW-1185">Reference proteome</keyword>
<feature type="region of interest" description="Disordered" evidence="1">
    <location>
        <begin position="882"/>
        <end position="915"/>
    </location>
</feature>
<name>A0A9N8ZYN4_9GLOM</name>
<dbReference type="EMBL" id="CAJVPQ010000800">
    <property type="protein sequence ID" value="CAG8511181.1"/>
    <property type="molecule type" value="Genomic_DNA"/>
</dbReference>
<reference evidence="3" key="1">
    <citation type="submission" date="2021-06" db="EMBL/GenBank/DDBJ databases">
        <authorList>
            <person name="Kallberg Y."/>
            <person name="Tangrot J."/>
            <person name="Rosling A."/>
        </authorList>
    </citation>
    <scope>NUCLEOTIDE SEQUENCE</scope>
    <source>
        <strain evidence="3">UK204</strain>
    </source>
</reference>
<evidence type="ECO:0000256" key="2">
    <source>
        <dbReference type="SAM" id="SignalP"/>
    </source>
</evidence>
<protein>
    <submittedName>
        <fullName evidence="3">10276_t:CDS:1</fullName>
    </submittedName>
</protein>
<accession>A0A9N8ZYN4</accession>
<evidence type="ECO:0000256" key="1">
    <source>
        <dbReference type="SAM" id="MobiDB-lite"/>
    </source>
</evidence>
<dbReference type="AlphaFoldDB" id="A0A9N8ZYN4"/>
<comment type="caution">
    <text evidence="3">The sequence shown here is derived from an EMBL/GenBank/DDBJ whole genome shotgun (WGS) entry which is preliminary data.</text>
</comment>
<proteinExistence type="predicted"/>
<dbReference type="Proteomes" id="UP000789570">
    <property type="component" value="Unassembled WGS sequence"/>
</dbReference>
<organism evidence="3 4">
    <name type="scientific">Funneliformis caledonium</name>
    <dbReference type="NCBI Taxonomy" id="1117310"/>
    <lineage>
        <taxon>Eukaryota</taxon>
        <taxon>Fungi</taxon>
        <taxon>Fungi incertae sedis</taxon>
        <taxon>Mucoromycota</taxon>
        <taxon>Glomeromycotina</taxon>
        <taxon>Glomeromycetes</taxon>
        <taxon>Glomerales</taxon>
        <taxon>Glomeraceae</taxon>
        <taxon>Funneliformis</taxon>
    </lineage>
</organism>